<organism evidence="2">
    <name type="scientific">Timema monikensis</name>
    <dbReference type="NCBI Taxonomy" id="170555"/>
    <lineage>
        <taxon>Eukaryota</taxon>
        <taxon>Metazoa</taxon>
        <taxon>Ecdysozoa</taxon>
        <taxon>Arthropoda</taxon>
        <taxon>Hexapoda</taxon>
        <taxon>Insecta</taxon>
        <taxon>Pterygota</taxon>
        <taxon>Neoptera</taxon>
        <taxon>Polyneoptera</taxon>
        <taxon>Phasmatodea</taxon>
        <taxon>Timematodea</taxon>
        <taxon>Timematoidea</taxon>
        <taxon>Timematidae</taxon>
        <taxon>Timema</taxon>
    </lineage>
</organism>
<feature type="compositionally biased region" description="Polar residues" evidence="1">
    <location>
        <begin position="74"/>
        <end position="91"/>
    </location>
</feature>
<feature type="region of interest" description="Disordered" evidence="1">
    <location>
        <begin position="167"/>
        <end position="241"/>
    </location>
</feature>
<dbReference type="PANTHER" id="PTHR21520:SF2">
    <property type="entry name" value="GLUTAMATE-RICH PROTEIN 2"/>
    <property type="match status" value="1"/>
</dbReference>
<feature type="compositionally biased region" description="Low complexity" evidence="1">
    <location>
        <begin position="197"/>
        <end position="210"/>
    </location>
</feature>
<evidence type="ECO:0000313" key="2">
    <source>
        <dbReference type="EMBL" id="CAD7426673.1"/>
    </source>
</evidence>
<feature type="compositionally biased region" description="Low complexity" evidence="1">
    <location>
        <begin position="265"/>
        <end position="278"/>
    </location>
</feature>
<dbReference type="EMBL" id="OB793245">
    <property type="protein sequence ID" value="CAD7426673.1"/>
    <property type="molecule type" value="Genomic_DNA"/>
</dbReference>
<reference evidence="2" key="1">
    <citation type="submission" date="2020-11" db="EMBL/GenBank/DDBJ databases">
        <authorList>
            <person name="Tran Van P."/>
        </authorList>
    </citation>
    <scope>NUCLEOTIDE SEQUENCE</scope>
</reference>
<feature type="region of interest" description="Disordered" evidence="1">
    <location>
        <begin position="68"/>
        <end position="100"/>
    </location>
</feature>
<dbReference type="InterPro" id="IPR026703">
    <property type="entry name" value="ERICH2"/>
</dbReference>
<dbReference type="AlphaFoldDB" id="A0A7R9HL01"/>
<dbReference type="InterPro" id="IPR011990">
    <property type="entry name" value="TPR-like_helical_dom_sf"/>
</dbReference>
<gene>
    <name evidence="2" type="ORF">TMSB3V08_LOCUS3549</name>
</gene>
<sequence length="295" mass="31784">MRPPKQGWLQGDSAFDYDVGDSEFSFSVSRCVHFYSLHANAVAVSDLPPLPHSFPMTVSCKLSHAVPVSAKSPPENNGNLPDSSSESTGLKGTSPLGSVEDLSEYTDADESISSAPTEFLAEFLSSLMMKDYETALKYCKLILQYEPHNATAKEFYPLILEKIQLMEEEDQEQEKSSNSEDSSNGNYSSDGEEKKSSSSSDSEATTSYSSLEDEVADDNQAASIHKHNVDDNGNSDPAVTKSSVGIINGLVSQVPQVVSGNVFQSTSSDSESPTEPVSQQSIAQIRGKVITNKSV</sequence>
<evidence type="ECO:0008006" key="3">
    <source>
        <dbReference type="Google" id="ProtNLM"/>
    </source>
</evidence>
<dbReference type="SUPFAM" id="SSF48452">
    <property type="entry name" value="TPR-like"/>
    <property type="match status" value="1"/>
</dbReference>
<evidence type="ECO:0000256" key="1">
    <source>
        <dbReference type="SAM" id="MobiDB-lite"/>
    </source>
</evidence>
<proteinExistence type="predicted"/>
<feature type="compositionally biased region" description="Polar residues" evidence="1">
    <location>
        <begin position="231"/>
        <end position="241"/>
    </location>
</feature>
<protein>
    <recommendedName>
        <fullName evidence="3">Glutamate-rich protein 2</fullName>
    </recommendedName>
</protein>
<feature type="region of interest" description="Disordered" evidence="1">
    <location>
        <begin position="262"/>
        <end position="295"/>
    </location>
</feature>
<dbReference type="PANTHER" id="PTHR21520">
    <property type="entry name" value="GLUTAMATE-RICH PROTEIN 2"/>
    <property type="match status" value="1"/>
</dbReference>
<dbReference type="Gene3D" id="1.25.40.10">
    <property type="entry name" value="Tetratricopeptide repeat domain"/>
    <property type="match status" value="1"/>
</dbReference>
<accession>A0A7R9HL01</accession>
<name>A0A7R9HL01_9NEOP</name>